<dbReference type="AlphaFoldDB" id="A0A0E9TNQ0"/>
<accession>A0A0E9TNQ0</accession>
<dbReference type="EMBL" id="GBXM01053273">
    <property type="protein sequence ID" value="JAH55304.1"/>
    <property type="molecule type" value="Transcribed_RNA"/>
</dbReference>
<sequence length="39" mass="4524">MCGQVRCDIFCYCQFAHTGHFRGAISSQLYWIGHSKKLM</sequence>
<protein>
    <submittedName>
        <fullName evidence="1">Uncharacterized protein</fullName>
    </submittedName>
</protein>
<name>A0A0E9TNQ0_ANGAN</name>
<evidence type="ECO:0000313" key="1">
    <source>
        <dbReference type="EMBL" id="JAH55304.1"/>
    </source>
</evidence>
<reference evidence="1" key="1">
    <citation type="submission" date="2014-11" db="EMBL/GenBank/DDBJ databases">
        <authorList>
            <person name="Amaro Gonzalez C."/>
        </authorList>
    </citation>
    <scope>NUCLEOTIDE SEQUENCE</scope>
</reference>
<organism evidence="1">
    <name type="scientific">Anguilla anguilla</name>
    <name type="common">European freshwater eel</name>
    <name type="synonym">Muraena anguilla</name>
    <dbReference type="NCBI Taxonomy" id="7936"/>
    <lineage>
        <taxon>Eukaryota</taxon>
        <taxon>Metazoa</taxon>
        <taxon>Chordata</taxon>
        <taxon>Craniata</taxon>
        <taxon>Vertebrata</taxon>
        <taxon>Euteleostomi</taxon>
        <taxon>Actinopterygii</taxon>
        <taxon>Neopterygii</taxon>
        <taxon>Teleostei</taxon>
        <taxon>Anguilliformes</taxon>
        <taxon>Anguillidae</taxon>
        <taxon>Anguilla</taxon>
    </lineage>
</organism>
<proteinExistence type="predicted"/>
<reference evidence="1" key="2">
    <citation type="journal article" date="2015" name="Fish Shellfish Immunol.">
        <title>Early steps in the European eel (Anguilla anguilla)-Vibrio vulnificus interaction in the gills: Role of the RtxA13 toxin.</title>
        <authorList>
            <person name="Callol A."/>
            <person name="Pajuelo D."/>
            <person name="Ebbesson L."/>
            <person name="Teles M."/>
            <person name="MacKenzie S."/>
            <person name="Amaro C."/>
        </authorList>
    </citation>
    <scope>NUCLEOTIDE SEQUENCE</scope>
</reference>